<name>A0A1D9P2R0_9FIRM</name>
<evidence type="ECO:0000256" key="2">
    <source>
        <dbReference type="ARBA" id="ARBA00022801"/>
    </source>
</evidence>
<dbReference type="InterPro" id="IPR031330">
    <property type="entry name" value="Gly_Hdrlase_35_cat"/>
</dbReference>
<comment type="catalytic activity">
    <reaction evidence="4">
        <text>Hydrolysis of terminal non-reducing beta-D-galactose residues in beta-D-galactosides.</text>
        <dbReference type="EC" id="3.2.1.23"/>
    </reaction>
</comment>
<evidence type="ECO:0000256" key="3">
    <source>
        <dbReference type="ARBA" id="ARBA00023295"/>
    </source>
</evidence>
<dbReference type="PANTHER" id="PTHR23421">
    <property type="entry name" value="BETA-GALACTOSIDASE RELATED"/>
    <property type="match status" value="1"/>
</dbReference>
<organism evidence="7 8">
    <name type="scientific">Butyrivibrio hungatei</name>
    <dbReference type="NCBI Taxonomy" id="185008"/>
    <lineage>
        <taxon>Bacteria</taxon>
        <taxon>Bacillati</taxon>
        <taxon>Bacillota</taxon>
        <taxon>Clostridia</taxon>
        <taxon>Lachnospirales</taxon>
        <taxon>Lachnospiraceae</taxon>
        <taxon>Butyrivibrio</taxon>
    </lineage>
</organism>
<evidence type="ECO:0000313" key="7">
    <source>
        <dbReference type="EMBL" id="AOZ96850.1"/>
    </source>
</evidence>
<sequence length="735" mass="82575">MIITPESKISFDPVSIIVDGKRVFPMMGEMHFSRYPKKYWEEELCKMKAGGIDIVSLYVIWIHHEEIQGEFDFTGDRCLRDFLATVKKCGLYSILRIGPWAHGEARNGGFPDWLLLDAKDKGYEVRTDDPRYLEHVKKFYEKTYEQAKGFFIKDGGPVIGIQIENEYGHVGGKNGEEGEQHMRTLRDMALSIGFDAPLYTATGWGGAVTGGMLPVMGGYCEAPWDPRTTEIEPSGNYIFTKERNDHNIGSDHGLGAGITFDMSKFPFLTAELGGGLQVTHHRRPIATGLDTAAMTMVKMGSGANLLGYYMYHGGTNPKGKLTTLQETKETGYPNDLPAYSYDFNAPLREYGQMEDTYREVRLISSFVHDFGSDMCDMPYVAQPGNPLKPNNLTDIRTSVRCKKRNLADGRECYSGYLFVNNYQRRYKMADHSDVELTAYADNGEVICKFPKRDLKDGDFFFYPFNMPIGDKALLTIDATPVCKLDNYDGKGHSAYVFYTDSDEDTKSDVQGDLDGNNIVTITRKEAVHSTKVNIGGRDYLIVSDGEAVTAADGNVELYFEIVDKCSMKPMFRAFPTLEHTPSSFNRLKEAGKVENFASSDVFAIYEGKNEYTNTTVAAFEAKEKSEESSKYEISVSDMPENSSEVFIHIDYKGCDAEMFRNGDVIADNFYTGQEWEIGLKRFVGSPKDGFSAEMNIRPLKEGMAIYLQNWPELKDGAICKIDKISSLAQFKEVIS</sequence>
<dbReference type="PRINTS" id="PR00742">
    <property type="entry name" value="GLHYDRLASE35"/>
</dbReference>
<dbReference type="RefSeq" id="WP_071176511.1">
    <property type="nucleotide sequence ID" value="NZ_CP017831.1"/>
</dbReference>
<dbReference type="GO" id="GO:0005975">
    <property type="term" value="P:carbohydrate metabolic process"/>
    <property type="evidence" value="ECO:0007669"/>
    <property type="project" value="InterPro"/>
</dbReference>
<keyword evidence="3 4" id="KW-0326">Glycosidase</keyword>
<protein>
    <recommendedName>
        <fullName evidence="4">Beta-galactosidase</fullName>
        <ecNumber evidence="4">3.2.1.23</ecNumber>
    </recommendedName>
</protein>
<comment type="similarity">
    <text evidence="1 5">Belongs to the glycosyl hydrolase 35 family.</text>
</comment>
<feature type="domain" description="Glycoside hydrolase 35 catalytic" evidence="6">
    <location>
        <begin position="15"/>
        <end position="363"/>
    </location>
</feature>
<evidence type="ECO:0000256" key="1">
    <source>
        <dbReference type="ARBA" id="ARBA00009809"/>
    </source>
</evidence>
<reference evidence="8" key="1">
    <citation type="submission" date="2016-10" db="EMBL/GenBank/DDBJ databases">
        <title>The complete genome sequence of the rumen bacterium Butyrivibrio hungatei MB2003.</title>
        <authorList>
            <person name="Palevich N."/>
            <person name="Kelly W.J."/>
            <person name="Leahy S.C."/>
            <person name="Altermann E."/>
            <person name="Rakonjac J."/>
            <person name="Attwood G.T."/>
        </authorList>
    </citation>
    <scope>NUCLEOTIDE SEQUENCE [LARGE SCALE GENOMIC DNA]</scope>
    <source>
        <strain evidence="8">MB2003</strain>
    </source>
</reference>
<keyword evidence="2 4" id="KW-0378">Hydrolase</keyword>
<dbReference type="Pfam" id="PF01301">
    <property type="entry name" value="Glyco_hydro_35"/>
    <property type="match status" value="1"/>
</dbReference>
<dbReference type="EC" id="3.2.1.23" evidence="4"/>
<keyword evidence="8" id="KW-1185">Reference proteome</keyword>
<evidence type="ECO:0000259" key="6">
    <source>
        <dbReference type="Pfam" id="PF01301"/>
    </source>
</evidence>
<dbReference type="InterPro" id="IPR017853">
    <property type="entry name" value="GH"/>
</dbReference>
<evidence type="ECO:0000313" key="8">
    <source>
        <dbReference type="Proteomes" id="UP000179284"/>
    </source>
</evidence>
<gene>
    <name evidence="7" type="ORF">bhn_I1817</name>
</gene>
<dbReference type="InterPro" id="IPR019801">
    <property type="entry name" value="Glyco_hydro_35_CS"/>
</dbReference>
<dbReference type="OrthoDB" id="9813184at2"/>
<dbReference type="PROSITE" id="PS01182">
    <property type="entry name" value="GLYCOSYL_HYDROL_F35"/>
    <property type="match status" value="1"/>
</dbReference>
<dbReference type="InterPro" id="IPR001944">
    <property type="entry name" value="Glycoside_Hdrlase_35"/>
</dbReference>
<dbReference type="GO" id="GO:0004565">
    <property type="term" value="F:beta-galactosidase activity"/>
    <property type="evidence" value="ECO:0007669"/>
    <property type="project" value="UniProtKB-EC"/>
</dbReference>
<dbReference type="EMBL" id="CP017831">
    <property type="protein sequence ID" value="AOZ96850.1"/>
    <property type="molecule type" value="Genomic_DNA"/>
</dbReference>
<dbReference type="Gene3D" id="3.20.20.80">
    <property type="entry name" value="Glycosidases"/>
    <property type="match status" value="1"/>
</dbReference>
<accession>A0A1D9P2R0</accession>
<dbReference type="KEGG" id="bhu:bhn_I1817"/>
<evidence type="ECO:0000256" key="4">
    <source>
        <dbReference type="RuleBase" id="RU000675"/>
    </source>
</evidence>
<evidence type="ECO:0000256" key="5">
    <source>
        <dbReference type="RuleBase" id="RU003679"/>
    </source>
</evidence>
<dbReference type="Proteomes" id="UP000179284">
    <property type="component" value="Chromosome I"/>
</dbReference>
<dbReference type="AlphaFoldDB" id="A0A1D9P2R0"/>
<dbReference type="SUPFAM" id="SSF51445">
    <property type="entry name" value="(Trans)glycosidases"/>
    <property type="match status" value="1"/>
</dbReference>
<proteinExistence type="inferred from homology"/>